<keyword evidence="5" id="KW-1133">Transmembrane helix</keyword>
<dbReference type="Gene3D" id="3.30.565.10">
    <property type="entry name" value="Histidine kinase-like ATPase, C-terminal domain"/>
    <property type="match status" value="1"/>
</dbReference>
<dbReference type="InterPro" id="IPR011712">
    <property type="entry name" value="Sig_transdc_His_kin_sub3_dim/P"/>
</dbReference>
<dbReference type="Pfam" id="PF02518">
    <property type="entry name" value="HATPase_c"/>
    <property type="match status" value="1"/>
</dbReference>
<proteinExistence type="predicted"/>
<dbReference type="PROSITE" id="PS50112">
    <property type="entry name" value="PAS"/>
    <property type="match status" value="1"/>
</dbReference>
<dbReference type="InterPro" id="IPR036890">
    <property type="entry name" value="HATPase_C_sf"/>
</dbReference>
<evidence type="ECO:0000256" key="2">
    <source>
        <dbReference type="ARBA" id="ARBA00022777"/>
    </source>
</evidence>
<dbReference type="CDD" id="cd16917">
    <property type="entry name" value="HATPase_UhpB-NarQ-NarX-like"/>
    <property type="match status" value="1"/>
</dbReference>
<evidence type="ECO:0000259" key="6">
    <source>
        <dbReference type="PROSITE" id="PS50109"/>
    </source>
</evidence>
<name>A0A419F0E9_9BACT</name>
<gene>
    <name evidence="9" type="ORF">C4532_08085</name>
</gene>
<dbReference type="SMART" id="SM00387">
    <property type="entry name" value="HATPase_c"/>
    <property type="match status" value="1"/>
</dbReference>
<dbReference type="GO" id="GO:0000155">
    <property type="term" value="F:phosphorelay sensor kinase activity"/>
    <property type="evidence" value="ECO:0007669"/>
    <property type="project" value="InterPro"/>
</dbReference>
<feature type="transmembrane region" description="Helical" evidence="5">
    <location>
        <begin position="66"/>
        <end position="85"/>
    </location>
</feature>
<dbReference type="InterPro" id="IPR003594">
    <property type="entry name" value="HATPase_dom"/>
</dbReference>
<keyword evidence="3" id="KW-0902">Two-component regulatory system</keyword>
<dbReference type="InterPro" id="IPR000014">
    <property type="entry name" value="PAS"/>
</dbReference>
<dbReference type="Pfam" id="PF07730">
    <property type="entry name" value="HisKA_3"/>
    <property type="match status" value="1"/>
</dbReference>
<dbReference type="Proteomes" id="UP000285961">
    <property type="component" value="Unassembled WGS sequence"/>
</dbReference>
<keyword evidence="5" id="KW-0812">Transmembrane</keyword>
<dbReference type="NCBIfam" id="TIGR00229">
    <property type="entry name" value="sensory_box"/>
    <property type="match status" value="1"/>
</dbReference>
<evidence type="ECO:0000256" key="4">
    <source>
        <dbReference type="SAM" id="Coils"/>
    </source>
</evidence>
<dbReference type="GO" id="GO:0006355">
    <property type="term" value="P:regulation of DNA-templated transcription"/>
    <property type="evidence" value="ECO:0007669"/>
    <property type="project" value="InterPro"/>
</dbReference>
<evidence type="ECO:0000259" key="8">
    <source>
        <dbReference type="PROSITE" id="PS50113"/>
    </source>
</evidence>
<dbReference type="GO" id="GO:0016020">
    <property type="term" value="C:membrane"/>
    <property type="evidence" value="ECO:0007669"/>
    <property type="project" value="InterPro"/>
</dbReference>
<dbReference type="PANTHER" id="PTHR24421">
    <property type="entry name" value="NITRATE/NITRITE SENSOR PROTEIN NARX-RELATED"/>
    <property type="match status" value="1"/>
</dbReference>
<dbReference type="Pfam" id="PF16927">
    <property type="entry name" value="HisKA_7TM"/>
    <property type="match status" value="1"/>
</dbReference>
<feature type="coiled-coil region" evidence="4">
    <location>
        <begin position="343"/>
        <end position="409"/>
    </location>
</feature>
<dbReference type="PROSITE" id="PS50109">
    <property type="entry name" value="HIS_KIN"/>
    <property type="match status" value="1"/>
</dbReference>
<comment type="caution">
    <text evidence="9">The sequence shown here is derived from an EMBL/GenBank/DDBJ whole genome shotgun (WGS) entry which is preliminary data.</text>
</comment>
<feature type="transmembrane region" description="Helical" evidence="5">
    <location>
        <begin position="35"/>
        <end position="54"/>
    </location>
</feature>
<evidence type="ECO:0000313" key="10">
    <source>
        <dbReference type="Proteomes" id="UP000285961"/>
    </source>
</evidence>
<feature type="domain" description="PAS" evidence="7">
    <location>
        <begin position="241"/>
        <end position="279"/>
    </location>
</feature>
<dbReference type="GO" id="GO:0046983">
    <property type="term" value="F:protein dimerization activity"/>
    <property type="evidence" value="ECO:0007669"/>
    <property type="project" value="InterPro"/>
</dbReference>
<evidence type="ECO:0000256" key="5">
    <source>
        <dbReference type="SAM" id="Phobius"/>
    </source>
</evidence>
<dbReference type="SUPFAM" id="SSF55874">
    <property type="entry name" value="ATPase domain of HSP90 chaperone/DNA topoisomerase II/histidine kinase"/>
    <property type="match status" value="1"/>
</dbReference>
<feature type="transmembrane region" description="Helical" evidence="5">
    <location>
        <begin position="6"/>
        <end position="28"/>
    </location>
</feature>
<dbReference type="InterPro" id="IPR035965">
    <property type="entry name" value="PAS-like_dom_sf"/>
</dbReference>
<organism evidence="9 10">
    <name type="scientific">Candidatus Abyssobacteria bacterium SURF_17</name>
    <dbReference type="NCBI Taxonomy" id="2093361"/>
    <lineage>
        <taxon>Bacteria</taxon>
        <taxon>Pseudomonadati</taxon>
        <taxon>Candidatus Hydrogenedentota</taxon>
        <taxon>Candidatus Abyssobacteria</taxon>
    </lineage>
</organism>
<dbReference type="InterPro" id="IPR050482">
    <property type="entry name" value="Sensor_HK_TwoCompSys"/>
</dbReference>
<accession>A0A419F0E9</accession>
<dbReference type="CDD" id="cd00130">
    <property type="entry name" value="PAS"/>
    <property type="match status" value="1"/>
</dbReference>
<evidence type="ECO:0000259" key="7">
    <source>
        <dbReference type="PROSITE" id="PS50112"/>
    </source>
</evidence>
<dbReference type="Gene3D" id="3.30.450.20">
    <property type="entry name" value="PAS domain"/>
    <property type="match status" value="1"/>
</dbReference>
<dbReference type="InterPro" id="IPR031621">
    <property type="entry name" value="HisKA_7TM"/>
</dbReference>
<feature type="transmembrane region" description="Helical" evidence="5">
    <location>
        <begin position="209"/>
        <end position="226"/>
    </location>
</feature>
<dbReference type="InterPro" id="IPR013767">
    <property type="entry name" value="PAS_fold"/>
</dbReference>
<feature type="transmembrane region" description="Helical" evidence="5">
    <location>
        <begin position="145"/>
        <end position="170"/>
    </location>
</feature>
<keyword evidence="4" id="KW-0175">Coiled coil</keyword>
<dbReference type="Pfam" id="PF00989">
    <property type="entry name" value="PAS"/>
    <property type="match status" value="1"/>
</dbReference>
<dbReference type="EMBL" id="QZKI01000062">
    <property type="protein sequence ID" value="RJP71094.1"/>
    <property type="molecule type" value="Genomic_DNA"/>
</dbReference>
<dbReference type="InterPro" id="IPR000700">
    <property type="entry name" value="PAS-assoc_C"/>
</dbReference>
<evidence type="ECO:0000256" key="3">
    <source>
        <dbReference type="ARBA" id="ARBA00023012"/>
    </source>
</evidence>
<dbReference type="SUPFAM" id="SSF55785">
    <property type="entry name" value="PYP-like sensor domain (PAS domain)"/>
    <property type="match status" value="1"/>
</dbReference>
<dbReference type="AlphaFoldDB" id="A0A419F0E9"/>
<dbReference type="InterPro" id="IPR005467">
    <property type="entry name" value="His_kinase_dom"/>
</dbReference>
<evidence type="ECO:0000313" key="9">
    <source>
        <dbReference type="EMBL" id="RJP71094.1"/>
    </source>
</evidence>
<protein>
    <submittedName>
        <fullName evidence="9">PAS domain-containing protein</fullName>
    </submittedName>
</protein>
<sequence length="607" mass="67885">MLVTWHYVPYTLALAGGGVGILALHTALKRRTTEARIIAVLMAAVALWSFSYMLELASTDLQAKIFWAQFKYFGIVTVPAAWLLFSLQYSGRGRLVSGRSVILLAIVPVSIVLAVWTNEAHHFFWTREALDASGTLSVLALPMGIAFWIAAAYQYIVFLVGTLLIAERFLYSHRLYRRQASAMLIATLVPWAGNAMFLAGLTPYPHLDLTPFAFTISCAVVAWALFRLRLVDLIPIAHAAIVEGMDDCVIVSDPNECIVELNWAAEKLLGVPSSDVIGQPLERQLSGLTDSIELFRAQNGHGRDVVVGMGDSRRTYDIQLSLLRDRKGRPVSKVIVLRDITERKKTEGELQKHRDRLEEMVRERTAELTEANERLMQEIKERKQAQHELEASRNEIRLLSRKLMEFQEEERKVVARDLKDGLGPFLASAKTDVEALLHFADMDDERVRSIADDVHKKLDGTLASIRRIYTTLRPGTLDEPGLISSIEACLRNFEEVSGIHCDWDCRVSETKLDQQATTYLYRILQEALSNVLRHAKASNAKVELYRKEGKLVLAVDDDGCGFDPSYADACHGIGLVSMRERANQIDGTLRVSSAVGIGTRVELEVPV</sequence>
<evidence type="ECO:0000256" key="1">
    <source>
        <dbReference type="ARBA" id="ARBA00022679"/>
    </source>
</evidence>
<dbReference type="Gene3D" id="1.20.5.1930">
    <property type="match status" value="1"/>
</dbReference>
<feature type="domain" description="Histidine kinase" evidence="6">
    <location>
        <begin position="520"/>
        <end position="607"/>
    </location>
</feature>
<keyword evidence="1" id="KW-0808">Transferase</keyword>
<feature type="domain" description="PAC" evidence="8">
    <location>
        <begin position="288"/>
        <end position="352"/>
    </location>
</feature>
<keyword evidence="5" id="KW-0472">Membrane</keyword>
<reference evidence="9 10" key="1">
    <citation type="journal article" date="2017" name="ISME J.">
        <title>Energy and carbon metabolisms in a deep terrestrial subsurface fluid microbial community.</title>
        <authorList>
            <person name="Momper L."/>
            <person name="Jungbluth S.P."/>
            <person name="Lee M.D."/>
            <person name="Amend J.P."/>
        </authorList>
    </citation>
    <scope>NUCLEOTIDE SEQUENCE [LARGE SCALE GENOMIC DNA]</scope>
    <source>
        <strain evidence="9">SURF_17</strain>
    </source>
</reference>
<feature type="transmembrane region" description="Helical" evidence="5">
    <location>
        <begin position="182"/>
        <end position="203"/>
    </location>
</feature>
<feature type="transmembrane region" description="Helical" evidence="5">
    <location>
        <begin position="97"/>
        <end position="116"/>
    </location>
</feature>
<keyword evidence="2" id="KW-0418">Kinase</keyword>
<dbReference type="PROSITE" id="PS50113">
    <property type="entry name" value="PAC"/>
    <property type="match status" value="1"/>
</dbReference>